<organism evidence="2 3">
    <name type="scientific">Yoonia sediminilitoris</name>
    <dbReference type="NCBI Taxonomy" id="1286148"/>
    <lineage>
        <taxon>Bacteria</taxon>
        <taxon>Pseudomonadati</taxon>
        <taxon>Pseudomonadota</taxon>
        <taxon>Alphaproteobacteria</taxon>
        <taxon>Rhodobacterales</taxon>
        <taxon>Paracoccaceae</taxon>
        <taxon>Yoonia</taxon>
    </lineage>
</organism>
<comment type="caution">
    <text evidence="2">The sequence shown here is derived from an EMBL/GenBank/DDBJ whole genome shotgun (WGS) entry which is preliminary data.</text>
</comment>
<reference evidence="2 3" key="1">
    <citation type="submission" date="2018-04" db="EMBL/GenBank/DDBJ databases">
        <title>Genomic Encyclopedia of Archaeal and Bacterial Type Strains, Phase II (KMG-II): from individual species to whole genera.</title>
        <authorList>
            <person name="Goeker M."/>
        </authorList>
    </citation>
    <scope>NUCLEOTIDE SEQUENCE [LARGE SCALE GENOMIC DNA]</scope>
    <source>
        <strain evidence="2 3">DSM 29955</strain>
    </source>
</reference>
<dbReference type="RefSeq" id="WP_133175989.1">
    <property type="nucleotide sequence ID" value="NZ_QBUD01000008.1"/>
</dbReference>
<evidence type="ECO:0000313" key="2">
    <source>
        <dbReference type="EMBL" id="PUB13140.1"/>
    </source>
</evidence>
<keyword evidence="1" id="KW-1133">Transmembrane helix</keyword>
<keyword evidence="1" id="KW-0472">Membrane</keyword>
<dbReference type="EMBL" id="QBUD01000008">
    <property type="protein sequence ID" value="PUB13140.1"/>
    <property type="molecule type" value="Genomic_DNA"/>
</dbReference>
<dbReference type="Proteomes" id="UP000244523">
    <property type="component" value="Unassembled WGS sequence"/>
</dbReference>
<protein>
    <recommendedName>
        <fullName evidence="4">PilZ domain-containing protein</fullName>
    </recommendedName>
</protein>
<evidence type="ECO:0000313" key="3">
    <source>
        <dbReference type="Proteomes" id="UP000244523"/>
    </source>
</evidence>
<accession>A0A2T6KDP3</accession>
<feature type="transmembrane region" description="Helical" evidence="1">
    <location>
        <begin position="169"/>
        <end position="190"/>
    </location>
</feature>
<sequence length="292" mass="32491">MQIAAAKDTPSLPQYVRLLRKRLDLLADRTVIDAIGGPDRLQLQEVFRRFLYNSRFALQTFNGDDPVAAYEYYRTPEVRDNLLLVGFYLPSLLCDETEVAQPTSPSPGDFRRAGSSDTAFKSALEEVIGDEMGATEKKTLQDRVSAPSSLQINLDSEATTSILDGVLKLGIGILAAGAAYIAFWASRWLLAGRRHRARRYPAQYKTVSKIDGETIEGVLHDISSRGTKFAHSLDRSIAIKTPVAVQIFDEWYEGSVAWSNDHYAGVIFRSGPKPKVVRAVHSHISKRIDDFT</sequence>
<name>A0A2T6KDP3_9RHOB</name>
<proteinExistence type="predicted"/>
<evidence type="ECO:0008006" key="4">
    <source>
        <dbReference type="Google" id="ProtNLM"/>
    </source>
</evidence>
<keyword evidence="3" id="KW-1185">Reference proteome</keyword>
<gene>
    <name evidence="2" type="ORF">C8N45_10860</name>
</gene>
<evidence type="ECO:0000256" key="1">
    <source>
        <dbReference type="SAM" id="Phobius"/>
    </source>
</evidence>
<dbReference type="AlphaFoldDB" id="A0A2T6KDP3"/>
<dbReference type="SUPFAM" id="SSF141371">
    <property type="entry name" value="PilZ domain-like"/>
    <property type="match status" value="1"/>
</dbReference>
<keyword evidence="1" id="KW-0812">Transmembrane</keyword>